<dbReference type="InterPro" id="IPR051045">
    <property type="entry name" value="TonB-dependent_transducer"/>
</dbReference>
<dbReference type="Gene3D" id="3.30.1150.10">
    <property type="match status" value="1"/>
</dbReference>
<feature type="compositionally biased region" description="Low complexity" evidence="10">
    <location>
        <begin position="320"/>
        <end position="335"/>
    </location>
</feature>
<feature type="compositionally biased region" description="Polar residues" evidence="10">
    <location>
        <begin position="310"/>
        <end position="319"/>
    </location>
</feature>
<comment type="similarity">
    <text evidence="2">Belongs to the TonB family.</text>
</comment>
<evidence type="ECO:0000256" key="2">
    <source>
        <dbReference type="ARBA" id="ARBA00006555"/>
    </source>
</evidence>
<feature type="compositionally biased region" description="Polar residues" evidence="10">
    <location>
        <begin position="414"/>
        <end position="426"/>
    </location>
</feature>
<evidence type="ECO:0000256" key="9">
    <source>
        <dbReference type="ARBA" id="ARBA00023136"/>
    </source>
</evidence>
<dbReference type="PANTHER" id="PTHR33446">
    <property type="entry name" value="PROTEIN TONB-RELATED"/>
    <property type="match status" value="1"/>
</dbReference>
<keyword evidence="3" id="KW-0813">Transport</keyword>
<feature type="compositionally biased region" description="Low complexity" evidence="10">
    <location>
        <begin position="242"/>
        <end position="254"/>
    </location>
</feature>
<dbReference type="SUPFAM" id="SSF74653">
    <property type="entry name" value="TolA/TonB C-terminal domain"/>
    <property type="match status" value="1"/>
</dbReference>
<evidence type="ECO:0000259" key="11">
    <source>
        <dbReference type="PROSITE" id="PS52015"/>
    </source>
</evidence>
<evidence type="ECO:0000256" key="6">
    <source>
        <dbReference type="ARBA" id="ARBA00022692"/>
    </source>
</evidence>
<protein>
    <submittedName>
        <fullName evidence="12">TonB family protein</fullName>
    </submittedName>
</protein>
<accession>A0AAE3QCH4</accession>
<evidence type="ECO:0000256" key="7">
    <source>
        <dbReference type="ARBA" id="ARBA00022927"/>
    </source>
</evidence>
<feature type="region of interest" description="Disordered" evidence="10">
    <location>
        <begin position="404"/>
        <end position="426"/>
    </location>
</feature>
<evidence type="ECO:0000313" key="12">
    <source>
        <dbReference type="EMBL" id="MDI7920856.1"/>
    </source>
</evidence>
<dbReference type="Proteomes" id="UP001161580">
    <property type="component" value="Unassembled WGS sequence"/>
</dbReference>
<feature type="compositionally biased region" description="Basic and acidic residues" evidence="10">
    <location>
        <begin position="1"/>
        <end position="11"/>
    </location>
</feature>
<dbReference type="Pfam" id="PF13103">
    <property type="entry name" value="TonB_2"/>
    <property type="match status" value="1"/>
</dbReference>
<keyword evidence="6" id="KW-0812">Transmembrane</keyword>
<dbReference type="PROSITE" id="PS52015">
    <property type="entry name" value="TONB_CTD"/>
    <property type="match status" value="1"/>
</dbReference>
<reference evidence="12" key="1">
    <citation type="submission" date="2022-03" db="EMBL/GenBank/DDBJ databases">
        <title>Fererhizobium litorale gen. nov., sp. nov., isolated from sandy sediments of the Sea of Japan seashore.</title>
        <authorList>
            <person name="Romanenko L."/>
            <person name="Kurilenko V."/>
            <person name="Otstavnykh N."/>
            <person name="Svetashev V."/>
            <person name="Tekutyeva L."/>
            <person name="Isaeva M."/>
            <person name="Mikhailov V."/>
        </authorList>
    </citation>
    <scope>NUCLEOTIDE SEQUENCE</scope>
    <source>
        <strain evidence="12">KMM 9576</strain>
    </source>
</reference>
<keyword evidence="7" id="KW-0653">Protein transport</keyword>
<organism evidence="12 13">
    <name type="scientific">Ferirhizobium litorale</name>
    <dbReference type="NCBI Taxonomy" id="2927786"/>
    <lineage>
        <taxon>Bacteria</taxon>
        <taxon>Pseudomonadati</taxon>
        <taxon>Pseudomonadota</taxon>
        <taxon>Alphaproteobacteria</taxon>
        <taxon>Hyphomicrobiales</taxon>
        <taxon>Rhizobiaceae</taxon>
        <taxon>Ferirhizobium</taxon>
    </lineage>
</organism>
<evidence type="ECO:0000256" key="8">
    <source>
        <dbReference type="ARBA" id="ARBA00022989"/>
    </source>
</evidence>
<gene>
    <name evidence="12" type="ORF">MRS75_02015</name>
</gene>
<evidence type="ECO:0000256" key="5">
    <source>
        <dbReference type="ARBA" id="ARBA00022519"/>
    </source>
</evidence>
<feature type="region of interest" description="Disordered" evidence="10">
    <location>
        <begin position="1"/>
        <end position="46"/>
    </location>
</feature>
<comment type="caution">
    <text evidence="12">The sequence shown here is derived from an EMBL/GenBank/DDBJ whole genome shotgun (WGS) entry which is preliminary data.</text>
</comment>
<evidence type="ECO:0000256" key="3">
    <source>
        <dbReference type="ARBA" id="ARBA00022448"/>
    </source>
</evidence>
<evidence type="ECO:0000256" key="4">
    <source>
        <dbReference type="ARBA" id="ARBA00022475"/>
    </source>
</evidence>
<sequence>MRHARVPREGRQNFSDASSVNDNVPGMLAGHEMSDLTGVPRQPAPESSVHYSRVSQIDEFPDHPVDVKEAVDAAPDFAIGTEAASSGPPPKGGKVFATCIGSFLVHAVLFYALAVNLVAEPQEAVEEAGAIVSVTLLGNAEFDEMAAGDSAEEVLPEPEVVEAEQVQPEQVQPVETAQVQPAEMPPVETVMPQPTVTAEPVEQIEAEPVATLEPQVLMSEVPAEPVVSQPITALQPMEEPPAEMAEVQPVAPVEKPIEPEPEKTPETKKPPEKPKAKEIKEAKPKEPKRKPKSGSKGEQKQDNKRGDADGQQSADSVKNGSQASGRRSSASGSAAVANYPGKVQAKIRRSVRVPTALKRKHAGTSVLVRLTIGSSGSLTGVSVARSSGVAELDRLVVDGVRRASPFPPLPAGKSTWSFTQPVQITR</sequence>
<dbReference type="GO" id="GO:0055085">
    <property type="term" value="P:transmembrane transport"/>
    <property type="evidence" value="ECO:0007669"/>
    <property type="project" value="InterPro"/>
</dbReference>
<evidence type="ECO:0000256" key="1">
    <source>
        <dbReference type="ARBA" id="ARBA00004383"/>
    </source>
</evidence>
<dbReference type="RefSeq" id="WP_311785016.1">
    <property type="nucleotide sequence ID" value="NZ_JALDYY010000001.1"/>
</dbReference>
<keyword evidence="9" id="KW-0472">Membrane</keyword>
<feature type="compositionally biased region" description="Basic and acidic residues" evidence="10">
    <location>
        <begin position="255"/>
        <end position="285"/>
    </location>
</feature>
<dbReference type="InterPro" id="IPR006260">
    <property type="entry name" value="TonB/TolA_C"/>
</dbReference>
<evidence type="ECO:0000313" key="13">
    <source>
        <dbReference type="Proteomes" id="UP001161580"/>
    </source>
</evidence>
<keyword evidence="13" id="KW-1185">Reference proteome</keyword>
<dbReference type="GO" id="GO:0005886">
    <property type="term" value="C:plasma membrane"/>
    <property type="evidence" value="ECO:0007669"/>
    <property type="project" value="UniProtKB-SubCell"/>
</dbReference>
<keyword evidence="8" id="KW-1133">Transmembrane helix</keyword>
<dbReference type="NCBIfam" id="TIGR01352">
    <property type="entry name" value="tonB_Cterm"/>
    <property type="match status" value="1"/>
</dbReference>
<dbReference type="AlphaFoldDB" id="A0AAE3QCH4"/>
<evidence type="ECO:0000256" key="10">
    <source>
        <dbReference type="SAM" id="MobiDB-lite"/>
    </source>
</evidence>
<name>A0AAE3QCH4_9HYPH</name>
<feature type="region of interest" description="Disordered" evidence="10">
    <location>
        <begin position="239"/>
        <end position="344"/>
    </location>
</feature>
<dbReference type="EMBL" id="JALDYZ010000001">
    <property type="protein sequence ID" value="MDI7920856.1"/>
    <property type="molecule type" value="Genomic_DNA"/>
</dbReference>
<keyword evidence="4" id="KW-1003">Cell membrane</keyword>
<proteinExistence type="inferred from homology"/>
<dbReference type="InterPro" id="IPR037682">
    <property type="entry name" value="TonB_C"/>
</dbReference>
<feature type="compositionally biased region" description="Basic and acidic residues" evidence="10">
    <location>
        <begin position="295"/>
        <end position="308"/>
    </location>
</feature>
<comment type="subcellular location">
    <subcellularLocation>
        <location evidence="1">Cell inner membrane</location>
        <topology evidence="1">Single-pass membrane protein</topology>
        <orientation evidence="1">Periplasmic side</orientation>
    </subcellularLocation>
</comment>
<keyword evidence="5" id="KW-0997">Cell inner membrane</keyword>
<feature type="domain" description="TonB C-terminal" evidence="11">
    <location>
        <begin position="338"/>
        <end position="426"/>
    </location>
</feature>
<feature type="compositionally biased region" description="Polar residues" evidence="10">
    <location>
        <begin position="12"/>
        <end position="22"/>
    </location>
</feature>
<dbReference type="GO" id="GO:0015031">
    <property type="term" value="P:protein transport"/>
    <property type="evidence" value="ECO:0007669"/>
    <property type="project" value="UniProtKB-KW"/>
</dbReference>